<feature type="transmembrane region" description="Helical" evidence="1">
    <location>
        <begin position="94"/>
        <end position="112"/>
    </location>
</feature>
<keyword evidence="1" id="KW-1133">Transmembrane helix</keyword>
<feature type="transmembrane region" description="Helical" evidence="1">
    <location>
        <begin position="205"/>
        <end position="226"/>
    </location>
</feature>
<feature type="transmembrane region" description="Helical" evidence="1">
    <location>
        <begin position="241"/>
        <end position="262"/>
    </location>
</feature>
<feature type="domain" description="DUF418" evidence="2">
    <location>
        <begin position="226"/>
        <end position="393"/>
    </location>
</feature>
<organism evidence="3 4">
    <name type="scientific">Corynebacterium massiliense DSM 45435</name>
    <dbReference type="NCBI Taxonomy" id="1121364"/>
    <lineage>
        <taxon>Bacteria</taxon>
        <taxon>Bacillati</taxon>
        <taxon>Actinomycetota</taxon>
        <taxon>Actinomycetes</taxon>
        <taxon>Mycobacteriales</taxon>
        <taxon>Corynebacteriaceae</taxon>
        <taxon>Corynebacterium</taxon>
    </lineage>
</organism>
<dbReference type="Pfam" id="PF04235">
    <property type="entry name" value="DUF418"/>
    <property type="match status" value="1"/>
</dbReference>
<dbReference type="InterPro" id="IPR052529">
    <property type="entry name" value="Bact_Transport_Assoc"/>
</dbReference>
<reference evidence="3 4" key="1">
    <citation type="submission" date="2020-10" db="EMBL/GenBank/DDBJ databases">
        <title>Complete genome sequence of Corynebacterium massiliense DSM 45435, type strain of Corynebacterium massiliense.</title>
        <authorList>
            <person name="Busche T."/>
            <person name="Kalinowski J."/>
            <person name="Ruckert C."/>
        </authorList>
    </citation>
    <scope>NUCLEOTIDE SEQUENCE [LARGE SCALE GENOMIC DNA]</scope>
    <source>
        <strain evidence="3 4">DSM 45435</strain>
    </source>
</reference>
<feature type="transmembrane region" description="Helical" evidence="1">
    <location>
        <begin position="353"/>
        <end position="374"/>
    </location>
</feature>
<feature type="transmembrane region" description="Helical" evidence="1">
    <location>
        <begin position="118"/>
        <end position="135"/>
    </location>
</feature>
<feature type="transmembrane region" description="Helical" evidence="1">
    <location>
        <begin position="329"/>
        <end position="347"/>
    </location>
</feature>
<sequence>MVVPDVARGLALLGIAMANLPTAWVPDANDGAPGDYFGGVLDDSLWDKAAVIFEAMFVHVRGLPMFSTLLGFGIGLITMSLWRRQFPLKRTRAVLIRRYAFLAFFGILHGIFLFTGDIMTLYGISGVIIALMVPLRDKTLHIISGIMLALCAGLGSVGSLVFFFWQPDTGSAGVDAGTGSAADMLPADTFGQFVGENAVDVAGTILLYVIVAFPFFPLMLIGFTWARRGVLAHVEQHRRELSIWAGVLAAIVLAVGVPWGLAALDVVPEKYGTALFFLNMCVGPLTGPGILAELALLLDAVQKRTERGAPLPGWLYPFAALGKRSMSGYLCQSIILFVLVYPFTLHLGHEWSAATQMLVAFGIWLVTVILACVLEAAGKPGPFEWVHRRLSYGRTGRAQLDPKARK</sequence>
<feature type="transmembrane region" description="Helical" evidence="1">
    <location>
        <begin position="142"/>
        <end position="165"/>
    </location>
</feature>
<keyword evidence="1" id="KW-0472">Membrane</keyword>
<evidence type="ECO:0000313" key="3">
    <source>
        <dbReference type="EMBL" id="WCZ31675.1"/>
    </source>
</evidence>
<dbReference type="PANTHER" id="PTHR30590">
    <property type="entry name" value="INNER MEMBRANE PROTEIN"/>
    <property type="match status" value="1"/>
</dbReference>
<name>A0ABY7U4T1_9CORY</name>
<proteinExistence type="predicted"/>
<evidence type="ECO:0000313" key="4">
    <source>
        <dbReference type="Proteomes" id="UP001220064"/>
    </source>
</evidence>
<feature type="transmembrane region" description="Helical" evidence="1">
    <location>
        <begin position="274"/>
        <end position="298"/>
    </location>
</feature>
<dbReference type="InterPro" id="IPR007349">
    <property type="entry name" value="DUF418"/>
</dbReference>
<feature type="transmembrane region" description="Helical" evidence="1">
    <location>
        <begin position="63"/>
        <end position="82"/>
    </location>
</feature>
<keyword evidence="1" id="KW-0812">Transmembrane</keyword>
<dbReference type="Proteomes" id="UP001220064">
    <property type="component" value="Chromosome"/>
</dbReference>
<keyword evidence="4" id="KW-1185">Reference proteome</keyword>
<accession>A0ABY7U4T1</accession>
<evidence type="ECO:0000256" key="1">
    <source>
        <dbReference type="SAM" id="Phobius"/>
    </source>
</evidence>
<dbReference type="EMBL" id="CP063189">
    <property type="protein sequence ID" value="WCZ31675.1"/>
    <property type="molecule type" value="Genomic_DNA"/>
</dbReference>
<dbReference type="PANTHER" id="PTHR30590:SF2">
    <property type="entry name" value="INNER MEMBRANE PROTEIN"/>
    <property type="match status" value="1"/>
</dbReference>
<protein>
    <recommendedName>
        <fullName evidence="2">DUF418 domain-containing protein</fullName>
    </recommendedName>
</protein>
<gene>
    <name evidence="3" type="ORF">CMASS_01055</name>
</gene>
<evidence type="ECO:0000259" key="2">
    <source>
        <dbReference type="Pfam" id="PF04235"/>
    </source>
</evidence>